<accession>A0A8H7N2P4</accession>
<proteinExistence type="predicted"/>
<dbReference type="Proteomes" id="UP000616885">
    <property type="component" value="Unassembled WGS sequence"/>
</dbReference>
<protein>
    <submittedName>
        <fullName evidence="2">Uncharacterized protein</fullName>
    </submittedName>
</protein>
<evidence type="ECO:0000313" key="2">
    <source>
        <dbReference type="EMBL" id="KAF9746291.1"/>
    </source>
</evidence>
<organism evidence="2 3">
    <name type="scientific">Bionectria ochroleuca</name>
    <name type="common">Gliocladium roseum</name>
    <dbReference type="NCBI Taxonomy" id="29856"/>
    <lineage>
        <taxon>Eukaryota</taxon>
        <taxon>Fungi</taxon>
        <taxon>Dikarya</taxon>
        <taxon>Ascomycota</taxon>
        <taxon>Pezizomycotina</taxon>
        <taxon>Sordariomycetes</taxon>
        <taxon>Hypocreomycetidae</taxon>
        <taxon>Hypocreales</taxon>
        <taxon>Bionectriaceae</taxon>
        <taxon>Clonostachys</taxon>
    </lineage>
</organism>
<name>A0A8H7N2P4_BIOOC</name>
<comment type="caution">
    <text evidence="2">The sequence shown here is derived from an EMBL/GenBank/DDBJ whole genome shotgun (WGS) entry which is preliminary data.</text>
</comment>
<sequence length="514" mass="57669">MDLSREKGLPIEPQILPISPLYSMVEQPPVFEKLVLPDLPLYPGLQNQAPDILTNSANFISNSQLDILTVSGSNSHISYACDQNDIQVEAAIDSLSSTENEPSIIIICAKLEANDSATYSQQSSMSRSLAMKIFERFDINAAFVLDLVGRPNYWSAFSQVKSDREEKKDVYEFFCQHPRWHQKGRYDKMKAGATQGNKAPCSIYMNYSVAKNQTIYLVSAPDDGIWFSFLEGINVSNSVIDGSLLSPNELASSPFLVHALISNIAFEQATEYAASVRNKLMTQLKKVNDYADNQAEGSPTKPGDQDGRTQLQRITIELHQVSQMLNTGLASAQSSMRLSEKLLQAHTLFCQRTQQGSPGTSVSRTQSAFQYVKDAFEYHNNWLKSYKTRKETAMNFVFNMVTQQDSSTNLTMSYRMSEDSSSMHSITILTMIFLPGTFTATLFSTVAFRASDAGDAEVTAWLLPFCCVTGVLTLVVLAIWYFRNNFGSWRFPMFEWFSRRQRAVATRHQSGMMV</sequence>
<dbReference type="AlphaFoldDB" id="A0A8H7N2P4"/>
<feature type="transmembrane region" description="Helical" evidence="1">
    <location>
        <begin position="426"/>
        <end position="448"/>
    </location>
</feature>
<keyword evidence="1" id="KW-1133">Transmembrane helix</keyword>
<gene>
    <name evidence="2" type="ORF">IM811_003196</name>
</gene>
<evidence type="ECO:0000256" key="1">
    <source>
        <dbReference type="SAM" id="Phobius"/>
    </source>
</evidence>
<feature type="transmembrane region" description="Helical" evidence="1">
    <location>
        <begin position="460"/>
        <end position="482"/>
    </location>
</feature>
<keyword evidence="1" id="KW-0812">Transmembrane</keyword>
<dbReference type="EMBL" id="JADCTT010000011">
    <property type="protein sequence ID" value="KAF9746291.1"/>
    <property type="molecule type" value="Genomic_DNA"/>
</dbReference>
<dbReference type="Gene3D" id="1.20.58.340">
    <property type="entry name" value="Magnesium transport protein CorA, transmembrane region"/>
    <property type="match status" value="1"/>
</dbReference>
<evidence type="ECO:0000313" key="3">
    <source>
        <dbReference type="Proteomes" id="UP000616885"/>
    </source>
</evidence>
<reference evidence="2" key="1">
    <citation type="submission" date="2020-10" db="EMBL/GenBank/DDBJ databases">
        <title>High-Quality Genome Resource of Clonostachys rosea strain S41 by Oxford Nanopore Long-Read Sequencing.</title>
        <authorList>
            <person name="Wang H."/>
        </authorList>
    </citation>
    <scope>NUCLEOTIDE SEQUENCE</scope>
    <source>
        <strain evidence="2">S41</strain>
    </source>
</reference>
<keyword evidence="1" id="KW-0472">Membrane</keyword>